<name>A0ABT7NMT3_9SPHI</name>
<protein>
    <submittedName>
        <fullName evidence="2">DinB family protein</fullName>
    </submittedName>
</protein>
<dbReference type="InterPro" id="IPR024775">
    <property type="entry name" value="DinB-like"/>
</dbReference>
<evidence type="ECO:0000259" key="1">
    <source>
        <dbReference type="Pfam" id="PF12867"/>
    </source>
</evidence>
<sequence>MEINQQISKEITEVFDQLKGIIQDLSDEQINQKPADGGWSIGQIVEHILRSSSGIPDQKVQTYNRAFDEQVPAIRSLFMDLNSKFEADKSLLPRQESYVKDDLLERVLARKTKLVLDIKDKDLTLLCMDMEFPKLGYLTRFEWLTVIATHSKRHCYQIEGVRGNFGY</sequence>
<dbReference type="RefSeq" id="WP_149525605.1">
    <property type="nucleotide sequence ID" value="NZ_CP030848.1"/>
</dbReference>
<dbReference type="SUPFAM" id="SSF109854">
    <property type="entry name" value="DinB/YfiT-like putative metalloenzymes"/>
    <property type="match status" value="1"/>
</dbReference>
<reference evidence="2" key="2">
    <citation type="journal article" date="2022" name="Sci. Total Environ.">
        <title>Prevalence, transmission, and molecular epidemiology of tet(X)-positive bacteria among humans, animals, and environmental niches in China: An epidemiological, and genomic-based study.</title>
        <authorList>
            <person name="Dong N."/>
            <person name="Zeng Y."/>
            <person name="Cai C."/>
            <person name="Sun C."/>
            <person name="Lu J."/>
            <person name="Liu C."/>
            <person name="Zhou H."/>
            <person name="Sun Q."/>
            <person name="Shu L."/>
            <person name="Wang H."/>
            <person name="Wang Y."/>
            <person name="Wang S."/>
            <person name="Wu C."/>
            <person name="Chan E.W."/>
            <person name="Chen G."/>
            <person name="Shen Z."/>
            <person name="Chen S."/>
            <person name="Zhang R."/>
        </authorList>
    </citation>
    <scope>NUCLEOTIDE SEQUENCE</scope>
    <source>
        <strain evidence="2">R1692</strain>
    </source>
</reference>
<dbReference type="Proteomes" id="UP001170954">
    <property type="component" value="Unassembled WGS sequence"/>
</dbReference>
<gene>
    <name evidence="2" type="ORF">HX018_09495</name>
</gene>
<dbReference type="Pfam" id="PF12867">
    <property type="entry name" value="DinB_2"/>
    <property type="match status" value="1"/>
</dbReference>
<dbReference type="EMBL" id="JACAGK010000023">
    <property type="protein sequence ID" value="MDM1048470.1"/>
    <property type="molecule type" value="Genomic_DNA"/>
</dbReference>
<organism evidence="2 3">
    <name type="scientific">Sphingobacterium hotanense</name>
    <dbReference type="NCBI Taxonomy" id="649196"/>
    <lineage>
        <taxon>Bacteria</taxon>
        <taxon>Pseudomonadati</taxon>
        <taxon>Bacteroidota</taxon>
        <taxon>Sphingobacteriia</taxon>
        <taxon>Sphingobacteriales</taxon>
        <taxon>Sphingobacteriaceae</taxon>
        <taxon>Sphingobacterium</taxon>
    </lineage>
</organism>
<dbReference type="Gene3D" id="1.20.120.450">
    <property type="entry name" value="dinb family like domain"/>
    <property type="match status" value="1"/>
</dbReference>
<comment type="caution">
    <text evidence="2">The sequence shown here is derived from an EMBL/GenBank/DDBJ whole genome shotgun (WGS) entry which is preliminary data.</text>
</comment>
<dbReference type="InterPro" id="IPR034660">
    <property type="entry name" value="DinB/YfiT-like"/>
</dbReference>
<accession>A0ABT7NMT3</accession>
<feature type="domain" description="DinB-like" evidence="1">
    <location>
        <begin position="13"/>
        <end position="158"/>
    </location>
</feature>
<evidence type="ECO:0000313" key="3">
    <source>
        <dbReference type="Proteomes" id="UP001170954"/>
    </source>
</evidence>
<evidence type="ECO:0000313" key="2">
    <source>
        <dbReference type="EMBL" id="MDM1048470.1"/>
    </source>
</evidence>
<keyword evidence="3" id="KW-1185">Reference proteome</keyword>
<proteinExistence type="predicted"/>
<reference evidence="2" key="1">
    <citation type="submission" date="2020-06" db="EMBL/GenBank/DDBJ databases">
        <authorList>
            <person name="Dong N."/>
        </authorList>
    </citation>
    <scope>NUCLEOTIDE SEQUENCE</scope>
    <source>
        <strain evidence="2">R1692</strain>
    </source>
</reference>